<keyword evidence="2" id="KW-0472">Membrane</keyword>
<dbReference type="EMBL" id="CP011856">
    <property type="protein sequence ID" value="AKM53673.1"/>
    <property type="molecule type" value="Genomic_DNA"/>
</dbReference>
<sequence length="122" mass="14476">MKKKKRPWFKIINFSAISILFVLTIIFLVLYILYPGKYDVAFFIFVFIFGLWIVILFTGTFLFYKKDDIAEGAKKLVADYKKKPKNDDEDPSDDQPSVEKETKEEKIKRLEEELKKLKDPEK</sequence>
<protein>
    <submittedName>
        <fullName evidence="3">Uncharacterized protein</fullName>
    </submittedName>
</protein>
<organism evidence="3 4">
    <name type="scientific">Spiroplasma eriocheiris</name>
    <dbReference type="NCBI Taxonomy" id="315358"/>
    <lineage>
        <taxon>Bacteria</taxon>
        <taxon>Bacillati</taxon>
        <taxon>Mycoplasmatota</taxon>
        <taxon>Mollicutes</taxon>
        <taxon>Entomoplasmatales</taxon>
        <taxon>Spiroplasmataceae</taxon>
        <taxon>Spiroplasma</taxon>
    </lineage>
</organism>
<keyword evidence="2" id="KW-0812">Transmembrane</keyword>
<reference evidence="3 4" key="1">
    <citation type="journal article" date="2015" name="Genome Biol. Evol.">
        <title>Found and Lost: The Fates of Horizontally Acquired Genes in Arthropod-Symbiotic Spiroplasma.</title>
        <authorList>
            <person name="Lo W.S."/>
            <person name="Gasparich G.E."/>
            <person name="Kuo C.H."/>
        </authorList>
    </citation>
    <scope>NUCLEOTIDE SEQUENCE [LARGE SCALE GENOMIC DNA]</scope>
    <source>
        <strain evidence="4">TDA-040725-5</strain>
    </source>
</reference>
<feature type="transmembrane region" description="Helical" evidence="2">
    <location>
        <begin position="12"/>
        <end position="34"/>
    </location>
</feature>
<dbReference type="KEGG" id="seri:SERIO_v1c00710"/>
<keyword evidence="2" id="KW-1133">Transmembrane helix</keyword>
<dbReference type="RefSeq" id="WP_047790959.1">
    <property type="nucleotide sequence ID" value="NZ_CP011856.1"/>
</dbReference>
<name>A0A0H3XGR3_9MOLU</name>
<evidence type="ECO:0000313" key="3">
    <source>
        <dbReference type="EMBL" id="AKM53673.1"/>
    </source>
</evidence>
<evidence type="ECO:0000256" key="1">
    <source>
        <dbReference type="SAM" id="MobiDB-lite"/>
    </source>
</evidence>
<dbReference type="STRING" id="315358.SERIO_v1c00710"/>
<proteinExistence type="predicted"/>
<reference evidence="4" key="2">
    <citation type="submission" date="2015-06" db="EMBL/GenBank/DDBJ databases">
        <title>Complete genome sequence of Spiroplasma eriocheiris TDA-040725-5 (DSM 21848).</title>
        <authorList>
            <person name="Lo W.-S."/>
            <person name="Kuo C.-H."/>
        </authorList>
    </citation>
    <scope>NUCLEOTIDE SEQUENCE [LARGE SCALE GENOMIC DNA]</scope>
    <source>
        <strain evidence="4">TDA-040725-5</strain>
    </source>
</reference>
<gene>
    <name evidence="3" type="ORF">SERIO_v1c00710</name>
</gene>
<evidence type="ECO:0000313" key="4">
    <source>
        <dbReference type="Proteomes" id="UP000035661"/>
    </source>
</evidence>
<feature type="region of interest" description="Disordered" evidence="1">
    <location>
        <begin position="82"/>
        <end position="105"/>
    </location>
</feature>
<dbReference type="AlphaFoldDB" id="A0A0H3XGR3"/>
<feature type="transmembrane region" description="Helical" evidence="2">
    <location>
        <begin position="40"/>
        <end position="64"/>
    </location>
</feature>
<dbReference type="PATRIC" id="fig|743698.3.peg.72"/>
<keyword evidence="4" id="KW-1185">Reference proteome</keyword>
<accession>A0A0H3XGR3</accession>
<dbReference type="Proteomes" id="UP000035661">
    <property type="component" value="Chromosome"/>
</dbReference>
<evidence type="ECO:0000256" key="2">
    <source>
        <dbReference type="SAM" id="Phobius"/>
    </source>
</evidence>